<evidence type="ECO:0000256" key="4">
    <source>
        <dbReference type="ARBA" id="ARBA00023235"/>
    </source>
</evidence>
<comment type="catalytic activity">
    <reaction evidence="1">
        <text>[protein]-peptidylproline (omega=180) = [protein]-peptidylproline (omega=0)</text>
        <dbReference type="Rhea" id="RHEA:16237"/>
        <dbReference type="Rhea" id="RHEA-COMP:10747"/>
        <dbReference type="Rhea" id="RHEA-COMP:10748"/>
        <dbReference type="ChEBI" id="CHEBI:83833"/>
        <dbReference type="ChEBI" id="CHEBI:83834"/>
        <dbReference type="EC" id="5.2.1.8"/>
    </reaction>
</comment>
<dbReference type="OrthoDB" id="408413at2759"/>
<protein>
    <recommendedName>
        <fullName evidence="2">peptidylprolyl isomerase</fullName>
        <ecNumber evidence="2">5.2.1.8</ecNumber>
    </recommendedName>
</protein>
<keyword evidence="3" id="KW-0697">Rotamase</keyword>
<dbReference type="EMBL" id="MCGO01000021">
    <property type="protein sequence ID" value="ORY44829.1"/>
    <property type="molecule type" value="Genomic_DNA"/>
</dbReference>
<dbReference type="PROSITE" id="PS50072">
    <property type="entry name" value="CSA_PPIASE_2"/>
    <property type="match status" value="1"/>
</dbReference>
<sequence length="313" mass="35146">MAVKLLILGSVKAPELQRVVRVCKKLEATQTGNLEINVEQVTPIEYLERLDALKQDIKDFIPSLFPGVTVRVLTGGKVNVLSAKKFIGWVKEKHQVDDVHGQDLGVEDSLVQEELEKQGQLAFETYIKGLKHTVVHMDVQVGSNFNGRLWFELYNDIVPRSTAHFVSLIQGTSPDPNGGDPLGYKGTLVNRIIKEGWFQAGEIFDATGAVVVNEYLSDENFIVPHNHRGSLSFVNKGPHSNFSQFMVTLRPMPYFDRKFVCIGRCLDGDDVLQAIDNVKTRYEKPTASIRVTKCELFCDGIIPPEKDRLPTFF</sequence>
<dbReference type="InterPro" id="IPR002130">
    <property type="entry name" value="Cyclophilin-type_PPIase_dom"/>
</dbReference>
<comment type="caution">
    <text evidence="6">The sequence shown here is derived from an EMBL/GenBank/DDBJ whole genome shotgun (WGS) entry which is preliminary data.</text>
</comment>
<evidence type="ECO:0000256" key="2">
    <source>
        <dbReference type="ARBA" id="ARBA00013194"/>
    </source>
</evidence>
<dbReference type="Proteomes" id="UP000193642">
    <property type="component" value="Unassembled WGS sequence"/>
</dbReference>
<dbReference type="SUPFAM" id="SSF50891">
    <property type="entry name" value="Cyclophilin-like"/>
    <property type="match status" value="1"/>
</dbReference>
<dbReference type="GO" id="GO:0005737">
    <property type="term" value="C:cytoplasm"/>
    <property type="evidence" value="ECO:0007669"/>
    <property type="project" value="TreeGrafter"/>
</dbReference>
<evidence type="ECO:0000256" key="3">
    <source>
        <dbReference type="ARBA" id="ARBA00023110"/>
    </source>
</evidence>
<accession>A0A1Y2CCQ7</accession>
<evidence type="ECO:0000313" key="6">
    <source>
        <dbReference type="EMBL" id="ORY44829.1"/>
    </source>
</evidence>
<organism evidence="6 7">
    <name type="scientific">Rhizoclosmatium globosum</name>
    <dbReference type="NCBI Taxonomy" id="329046"/>
    <lineage>
        <taxon>Eukaryota</taxon>
        <taxon>Fungi</taxon>
        <taxon>Fungi incertae sedis</taxon>
        <taxon>Chytridiomycota</taxon>
        <taxon>Chytridiomycota incertae sedis</taxon>
        <taxon>Chytridiomycetes</taxon>
        <taxon>Chytridiales</taxon>
        <taxon>Chytriomycetaceae</taxon>
        <taxon>Rhizoclosmatium</taxon>
    </lineage>
</organism>
<dbReference type="STRING" id="329046.A0A1Y2CCQ7"/>
<feature type="domain" description="PPIase cyclophilin-type" evidence="5">
    <location>
        <begin position="136"/>
        <end position="296"/>
    </location>
</feature>
<dbReference type="PRINTS" id="PR00153">
    <property type="entry name" value="CSAPPISMRASE"/>
</dbReference>
<evidence type="ECO:0000259" key="5">
    <source>
        <dbReference type="PROSITE" id="PS50072"/>
    </source>
</evidence>
<proteinExistence type="predicted"/>
<reference evidence="6 7" key="1">
    <citation type="submission" date="2016-07" db="EMBL/GenBank/DDBJ databases">
        <title>Pervasive Adenine N6-methylation of Active Genes in Fungi.</title>
        <authorList>
            <consortium name="DOE Joint Genome Institute"/>
            <person name="Mondo S.J."/>
            <person name="Dannebaum R.O."/>
            <person name="Kuo R.C."/>
            <person name="Labutti K."/>
            <person name="Haridas S."/>
            <person name="Kuo A."/>
            <person name="Salamov A."/>
            <person name="Ahrendt S.R."/>
            <person name="Lipzen A."/>
            <person name="Sullivan W."/>
            <person name="Andreopoulos W.B."/>
            <person name="Clum A."/>
            <person name="Lindquist E."/>
            <person name="Daum C."/>
            <person name="Ramamoorthy G.K."/>
            <person name="Gryganskyi A."/>
            <person name="Culley D."/>
            <person name="Magnuson J.K."/>
            <person name="James T.Y."/>
            <person name="O'Malley M.A."/>
            <person name="Stajich J.E."/>
            <person name="Spatafora J.W."/>
            <person name="Visel A."/>
            <person name="Grigoriev I.V."/>
        </authorList>
    </citation>
    <scope>NUCLEOTIDE SEQUENCE [LARGE SCALE GENOMIC DNA]</scope>
    <source>
        <strain evidence="6 7">JEL800</strain>
    </source>
</reference>
<evidence type="ECO:0000256" key="1">
    <source>
        <dbReference type="ARBA" id="ARBA00000971"/>
    </source>
</evidence>
<dbReference type="PANTHER" id="PTHR11071:SF561">
    <property type="entry name" value="PEPTIDYL-PROLYL CIS-TRANS ISOMERASE D-RELATED"/>
    <property type="match status" value="1"/>
</dbReference>
<keyword evidence="7" id="KW-1185">Reference proteome</keyword>
<dbReference type="PANTHER" id="PTHR11071">
    <property type="entry name" value="PEPTIDYL-PROLYL CIS-TRANS ISOMERASE"/>
    <property type="match status" value="1"/>
</dbReference>
<dbReference type="GO" id="GO:0003755">
    <property type="term" value="F:peptidyl-prolyl cis-trans isomerase activity"/>
    <property type="evidence" value="ECO:0007669"/>
    <property type="project" value="UniProtKB-KW"/>
</dbReference>
<evidence type="ECO:0000313" key="7">
    <source>
        <dbReference type="Proteomes" id="UP000193642"/>
    </source>
</evidence>
<dbReference type="EC" id="5.2.1.8" evidence="2"/>
<keyword evidence="4" id="KW-0413">Isomerase</keyword>
<dbReference type="InterPro" id="IPR029000">
    <property type="entry name" value="Cyclophilin-like_dom_sf"/>
</dbReference>
<gene>
    <name evidence="6" type="ORF">BCR33DRAFT_716780</name>
</gene>
<dbReference type="Pfam" id="PF00160">
    <property type="entry name" value="Pro_isomerase"/>
    <property type="match status" value="1"/>
</dbReference>
<name>A0A1Y2CCQ7_9FUNG</name>
<dbReference type="AlphaFoldDB" id="A0A1Y2CCQ7"/>
<dbReference type="Gene3D" id="2.40.100.10">
    <property type="entry name" value="Cyclophilin-like"/>
    <property type="match status" value="1"/>
</dbReference>